<protein>
    <recommendedName>
        <fullName evidence="2">U3 small nucleolar RNA-associated protein 6</fullName>
    </recommendedName>
</protein>
<dbReference type="AlphaFoldDB" id="A0A7S3NEU0"/>
<dbReference type="InterPro" id="IPR011990">
    <property type="entry name" value="TPR-like_helical_dom_sf"/>
</dbReference>
<reference evidence="1" key="1">
    <citation type="submission" date="2021-01" db="EMBL/GenBank/DDBJ databases">
        <authorList>
            <person name="Corre E."/>
            <person name="Pelletier E."/>
            <person name="Niang G."/>
            <person name="Scheremetjew M."/>
            <person name="Finn R."/>
            <person name="Kale V."/>
            <person name="Holt S."/>
            <person name="Cochrane G."/>
            <person name="Meng A."/>
            <person name="Brown T."/>
            <person name="Cohen L."/>
        </authorList>
    </citation>
    <scope>NUCLEOTIDE SEQUENCE</scope>
    <source>
        <strain evidence="1">CCMP1510</strain>
    </source>
</reference>
<proteinExistence type="predicted"/>
<dbReference type="SUPFAM" id="SSF48452">
    <property type="entry name" value="TPR-like"/>
    <property type="match status" value="1"/>
</dbReference>
<evidence type="ECO:0008006" key="2">
    <source>
        <dbReference type="Google" id="ProtNLM"/>
    </source>
</evidence>
<dbReference type="EMBL" id="HBIJ01004790">
    <property type="protein sequence ID" value="CAE0362615.1"/>
    <property type="molecule type" value="Transcribed_RNA"/>
</dbReference>
<organism evidence="1">
    <name type="scientific">Aureoumbra lagunensis</name>
    <dbReference type="NCBI Taxonomy" id="44058"/>
    <lineage>
        <taxon>Eukaryota</taxon>
        <taxon>Sar</taxon>
        <taxon>Stramenopiles</taxon>
        <taxon>Ochrophyta</taxon>
        <taxon>Pelagophyceae</taxon>
        <taxon>Pelagomonadales</taxon>
        <taxon>Aureoumbra</taxon>
    </lineage>
</organism>
<evidence type="ECO:0000313" key="1">
    <source>
        <dbReference type="EMBL" id="CAE0362615.1"/>
    </source>
</evidence>
<gene>
    <name evidence="1" type="ORF">ALAG00032_LOCUS3356</name>
</gene>
<sequence>MNQDQRDELLGKRALRTYEENGVLSEEEACRVVACRERFLQNARSGGRVALLLWLKYELKFEKLMQIRGAKIKKRMPSKVADLLIKRFPSELRIWATAIEINSQHKKKQKKLITAALKLHPASSWLWRTAARIIDNKNQKRILLQRGLRSCPKRRKLLLALLALIKEEDDSSSAVAAFKKSALIHFGYEL</sequence>
<accession>A0A7S3NEU0</accession>
<name>A0A7S3NEU0_9STRA</name>